<dbReference type="Proteomes" id="UP000054988">
    <property type="component" value="Unassembled WGS sequence"/>
</dbReference>
<dbReference type="InterPro" id="IPR018712">
    <property type="entry name" value="Tle1-like_cat"/>
</dbReference>
<evidence type="ECO:0000259" key="1">
    <source>
        <dbReference type="Pfam" id="PF09994"/>
    </source>
</evidence>
<sequence length="565" mass="61137">MTSNKTLLVFCDGTGMDGTLAPPRSSNNLGDVQGGGGGSSTQYATNVLRLARSVKSVDDQGKRQIVFYQSGVGSEATFKGDPVTGTTMLQALGTAVASKIRDAYVFIAQNFEVGDEICIFGFSRGAYTARKLSGLIDAIGLLTRQNLGYFFGIWRQLIDKETPSIPSDTRRTNIKCVGVWDTVGSVYKEIDALNITDTSLPKTVKVALHAVSLQENRKKFLPTLWDIPSGGLQPGQVLKQVWFPGAHSDVGGGYKRHDLADISVYWMAGEVSSLIALDLDFLRLYEQANPDAWGTSQPHNAYMELPLPERLVIGHETRLESKQITQTSVFHESLKYSPQSLTTKDYMVTMTILQNQFGSGFAPQYPPLNDFEKYCKDNWGKKLGAAPPHEVESPEVVVPPAIQWVQGQRRLVPPNAIQGGKQSDGTLLYVARAPYQDGLHPGKTNDQIMSISYSGKEITITSGFEVLVGNQSAVTWVQCSGAFSLSQLGDAMPVVGGYDADGKTFYVAQVDLKLAQVDLSVIQITLGAEGVHCGKVKEGGTASVPFNGQEVVSGTYSVLAFAPNV</sequence>
<dbReference type="PANTHER" id="PTHR33840">
    <property type="match status" value="1"/>
</dbReference>
<evidence type="ECO:0000313" key="3">
    <source>
        <dbReference type="Proteomes" id="UP000054988"/>
    </source>
</evidence>
<dbReference type="EMBL" id="LATX01002406">
    <property type="protein sequence ID" value="KTB29916.1"/>
    <property type="molecule type" value="Genomic_DNA"/>
</dbReference>
<reference evidence="2 3" key="1">
    <citation type="submission" date="2015-12" db="EMBL/GenBank/DDBJ databases">
        <title>Draft genome sequence of Moniliophthora roreri, the causal agent of frosty pod rot of cacao.</title>
        <authorList>
            <person name="Aime M.C."/>
            <person name="Diaz-Valderrama J.R."/>
            <person name="Kijpornyongpan T."/>
            <person name="Phillips-Mora W."/>
        </authorList>
    </citation>
    <scope>NUCLEOTIDE SEQUENCE [LARGE SCALE GENOMIC DNA]</scope>
    <source>
        <strain evidence="2 3">MCA 2952</strain>
    </source>
</reference>
<dbReference type="AlphaFoldDB" id="A0A0W0F0R5"/>
<dbReference type="eggNOG" id="ENOG502SKTF">
    <property type="taxonomic scope" value="Eukaryota"/>
</dbReference>
<dbReference type="PANTHER" id="PTHR33840:SF1">
    <property type="entry name" value="TLE1 PHOSPHOLIPASE DOMAIN-CONTAINING PROTEIN"/>
    <property type="match status" value="1"/>
</dbReference>
<comment type="caution">
    <text evidence="2">The sequence shown here is derived from an EMBL/GenBank/DDBJ whole genome shotgun (WGS) entry which is preliminary data.</text>
</comment>
<evidence type="ECO:0000313" key="2">
    <source>
        <dbReference type="EMBL" id="KTB29916.1"/>
    </source>
</evidence>
<gene>
    <name evidence="2" type="ORF">WG66_17522</name>
</gene>
<name>A0A0W0F0R5_MONRR</name>
<protein>
    <recommendedName>
        <fullName evidence="1">T6SS Phospholipase effector Tle1-like catalytic domain-containing protein</fullName>
    </recommendedName>
</protein>
<accession>A0A0W0F0R5</accession>
<dbReference type="SMART" id="SM00696">
    <property type="entry name" value="DM9"/>
    <property type="match status" value="1"/>
</dbReference>
<feature type="domain" description="T6SS Phospholipase effector Tle1-like catalytic" evidence="1">
    <location>
        <begin position="5"/>
        <end position="269"/>
    </location>
</feature>
<dbReference type="Pfam" id="PF11901">
    <property type="entry name" value="DM9"/>
    <property type="match status" value="2"/>
</dbReference>
<proteinExistence type="predicted"/>
<dbReference type="InterPro" id="IPR006616">
    <property type="entry name" value="DM9_repeat"/>
</dbReference>
<organism evidence="2 3">
    <name type="scientific">Moniliophthora roreri</name>
    <name type="common">Frosty pod rot fungus</name>
    <name type="synonym">Monilia roreri</name>
    <dbReference type="NCBI Taxonomy" id="221103"/>
    <lineage>
        <taxon>Eukaryota</taxon>
        <taxon>Fungi</taxon>
        <taxon>Dikarya</taxon>
        <taxon>Basidiomycota</taxon>
        <taxon>Agaricomycotina</taxon>
        <taxon>Agaricomycetes</taxon>
        <taxon>Agaricomycetidae</taxon>
        <taxon>Agaricales</taxon>
        <taxon>Marasmiineae</taxon>
        <taxon>Marasmiaceae</taxon>
        <taxon>Moniliophthora</taxon>
    </lineage>
</organism>
<dbReference type="Pfam" id="PF09994">
    <property type="entry name" value="T6SS_Tle1-like_cat"/>
    <property type="match status" value="1"/>
</dbReference>